<dbReference type="GO" id="GO:0008972">
    <property type="term" value="F:phosphomethylpyrimidine kinase activity"/>
    <property type="evidence" value="ECO:0007669"/>
    <property type="project" value="InterPro"/>
</dbReference>
<dbReference type="Pfam" id="PF08543">
    <property type="entry name" value="Phos_pyr_kin"/>
    <property type="match status" value="1"/>
</dbReference>
<dbReference type="GO" id="GO:0009229">
    <property type="term" value="P:thiamine diphosphate biosynthetic process"/>
    <property type="evidence" value="ECO:0007669"/>
    <property type="project" value="UniProtKB-UniPathway"/>
</dbReference>
<evidence type="ECO:0000256" key="2">
    <source>
        <dbReference type="ARBA" id="ARBA00012135"/>
    </source>
</evidence>
<dbReference type="PANTHER" id="PTHR20858:SF17">
    <property type="entry name" value="HYDROXYMETHYLPYRIMIDINE_PHOSPHOMETHYLPYRIMIDINE KINASE THI20-RELATED"/>
    <property type="match status" value="1"/>
</dbReference>
<dbReference type="SUPFAM" id="SSF53613">
    <property type="entry name" value="Ribokinase-like"/>
    <property type="match status" value="1"/>
</dbReference>
<dbReference type="UniPathway" id="UPA00060">
    <property type="reaction ID" value="UER00138"/>
</dbReference>
<dbReference type="PANTHER" id="PTHR20858">
    <property type="entry name" value="PHOSPHOMETHYLPYRIMIDINE KINASE"/>
    <property type="match status" value="1"/>
</dbReference>
<evidence type="ECO:0000259" key="7">
    <source>
        <dbReference type="Pfam" id="PF08543"/>
    </source>
</evidence>
<dbReference type="AlphaFoldDB" id="A0A7X7R8D1"/>
<sequence length="292" mass="30884">MNQTQQAAPAPASSIPNVVSIAGVDPSGGAGVFADLKTFSALGAYGCGVVAALTAQNTQGVTGVHVPPTDFLRLQIDTLYADVRLHATKIGMLGSAEVTATVADRLAHWQAENIVLDPVMVAKSGDSLLAKSAIAMMREALFPRAFLITPNLPEAGVLLEQRAPESVKEMYRAAERLRELLPTSSARWVLLKGGHLPGNELVDLLFDGDRMVELPAPRIETKNTHGTGCTLSSAIAALLPQHAGLRPVEAAVRQARQWLLGAIAHADELAVGSGHGPVHHFHALWPRPTGPR</sequence>
<keyword evidence="4" id="KW-0547">Nucleotide-binding</keyword>
<dbReference type="InterPro" id="IPR004399">
    <property type="entry name" value="HMP/HMP-P_kinase_dom"/>
</dbReference>
<evidence type="ECO:0000256" key="1">
    <source>
        <dbReference type="ARBA" id="ARBA00004948"/>
    </source>
</evidence>
<keyword evidence="3 8" id="KW-0808">Transferase</keyword>
<dbReference type="GO" id="GO:0005829">
    <property type="term" value="C:cytosol"/>
    <property type="evidence" value="ECO:0007669"/>
    <property type="project" value="TreeGrafter"/>
</dbReference>
<dbReference type="GO" id="GO:0008902">
    <property type="term" value="F:hydroxymethylpyrimidine kinase activity"/>
    <property type="evidence" value="ECO:0007669"/>
    <property type="project" value="UniProtKB-EC"/>
</dbReference>
<dbReference type="InterPro" id="IPR029056">
    <property type="entry name" value="Ribokinase-like"/>
</dbReference>
<dbReference type="CDD" id="cd01169">
    <property type="entry name" value="HMPP_kinase"/>
    <property type="match status" value="1"/>
</dbReference>
<dbReference type="NCBIfam" id="TIGR00097">
    <property type="entry name" value="HMP-P_kinase"/>
    <property type="match status" value="1"/>
</dbReference>
<feature type="domain" description="Pyridoxamine kinase/Phosphomethylpyrimidine kinase" evidence="7">
    <location>
        <begin position="25"/>
        <end position="279"/>
    </location>
</feature>
<comment type="pathway">
    <text evidence="1">Cofactor biosynthesis; thiamine diphosphate biosynthesis.</text>
</comment>
<comment type="caution">
    <text evidence="8">The sequence shown here is derived from an EMBL/GenBank/DDBJ whole genome shotgun (WGS) entry which is preliminary data.</text>
</comment>
<keyword evidence="6" id="KW-0067">ATP-binding</keyword>
<dbReference type="Gene3D" id="3.40.1190.20">
    <property type="match status" value="1"/>
</dbReference>
<evidence type="ECO:0000256" key="3">
    <source>
        <dbReference type="ARBA" id="ARBA00022679"/>
    </source>
</evidence>
<protein>
    <recommendedName>
        <fullName evidence="2">hydroxymethylpyrimidine kinase</fullName>
        <ecNumber evidence="2">2.7.1.49</ecNumber>
    </recommendedName>
</protein>
<gene>
    <name evidence="8" type="primary">thiD</name>
    <name evidence="8" type="ORF">GX576_11970</name>
</gene>
<name>A0A7X7R8D1_9RHOO</name>
<dbReference type="GO" id="GO:0005524">
    <property type="term" value="F:ATP binding"/>
    <property type="evidence" value="ECO:0007669"/>
    <property type="project" value="UniProtKB-KW"/>
</dbReference>
<dbReference type="Proteomes" id="UP000536534">
    <property type="component" value="Unassembled WGS sequence"/>
</dbReference>
<evidence type="ECO:0000313" key="8">
    <source>
        <dbReference type="EMBL" id="NLF55090.1"/>
    </source>
</evidence>
<evidence type="ECO:0000256" key="5">
    <source>
        <dbReference type="ARBA" id="ARBA00022777"/>
    </source>
</evidence>
<dbReference type="EMBL" id="JAAYYV010000322">
    <property type="protein sequence ID" value="NLF55090.1"/>
    <property type="molecule type" value="Genomic_DNA"/>
</dbReference>
<reference evidence="8 9" key="1">
    <citation type="journal article" date="2020" name="Biotechnol. Biofuels">
        <title>New insights from the biogas microbiome by comprehensive genome-resolved metagenomics of nearly 1600 species originating from multiple anaerobic digesters.</title>
        <authorList>
            <person name="Campanaro S."/>
            <person name="Treu L."/>
            <person name="Rodriguez-R L.M."/>
            <person name="Kovalovszki A."/>
            <person name="Ziels R.M."/>
            <person name="Maus I."/>
            <person name="Zhu X."/>
            <person name="Kougias P.G."/>
            <person name="Basile A."/>
            <person name="Luo G."/>
            <person name="Schluter A."/>
            <person name="Konstantinidis K.T."/>
            <person name="Angelidaki I."/>
        </authorList>
    </citation>
    <scope>NUCLEOTIDE SEQUENCE [LARGE SCALE GENOMIC DNA]</scope>
    <source>
        <strain evidence="8">AS06rmzACSIP_256</strain>
    </source>
</reference>
<dbReference type="InterPro" id="IPR013749">
    <property type="entry name" value="PM/HMP-P_kinase-1"/>
</dbReference>
<dbReference type="GO" id="GO:0009228">
    <property type="term" value="P:thiamine biosynthetic process"/>
    <property type="evidence" value="ECO:0007669"/>
    <property type="project" value="InterPro"/>
</dbReference>
<evidence type="ECO:0000256" key="4">
    <source>
        <dbReference type="ARBA" id="ARBA00022741"/>
    </source>
</evidence>
<evidence type="ECO:0000256" key="6">
    <source>
        <dbReference type="ARBA" id="ARBA00022840"/>
    </source>
</evidence>
<evidence type="ECO:0000313" key="9">
    <source>
        <dbReference type="Proteomes" id="UP000536534"/>
    </source>
</evidence>
<accession>A0A7X7R8D1</accession>
<dbReference type="EC" id="2.7.1.49" evidence="2"/>
<proteinExistence type="predicted"/>
<keyword evidence="5 8" id="KW-0418">Kinase</keyword>
<organism evidence="8 9">
    <name type="scientific">Thauera phenolivorans</name>
    <dbReference type="NCBI Taxonomy" id="1792543"/>
    <lineage>
        <taxon>Bacteria</taxon>
        <taxon>Pseudomonadati</taxon>
        <taxon>Pseudomonadota</taxon>
        <taxon>Betaproteobacteria</taxon>
        <taxon>Rhodocyclales</taxon>
        <taxon>Zoogloeaceae</taxon>
        <taxon>Thauera</taxon>
    </lineage>
</organism>
<dbReference type="FunFam" id="3.40.1190.20:FF:000003">
    <property type="entry name" value="Phosphomethylpyrimidine kinase ThiD"/>
    <property type="match status" value="1"/>
</dbReference>